<comment type="caution">
    <text evidence="15">The sequence shown here is derived from an EMBL/GenBank/DDBJ whole genome shotgun (WGS) entry which is preliminary data.</text>
</comment>
<dbReference type="InterPro" id="IPR001737">
    <property type="entry name" value="KsgA/Erm"/>
</dbReference>
<evidence type="ECO:0000256" key="7">
    <source>
        <dbReference type="ARBA" id="ARBA00022946"/>
    </source>
</evidence>
<dbReference type="PANTHER" id="PTHR11727:SF17">
    <property type="entry name" value="DIMETHYLADENOSINE TRANSFERASE 1, MITOCHONDRIAL"/>
    <property type="match status" value="1"/>
</dbReference>
<dbReference type="GO" id="GO:0003723">
    <property type="term" value="F:RNA binding"/>
    <property type="evidence" value="ECO:0007669"/>
    <property type="project" value="UniProtKB-UniRule"/>
</dbReference>
<reference evidence="15 16" key="1">
    <citation type="submission" date="2024-07" db="EMBL/GenBank/DDBJ databases">
        <title>Chromosome-level genome assembly of the water stick insect Ranatra chinensis (Heteroptera: Nepidae).</title>
        <authorList>
            <person name="Liu X."/>
        </authorList>
    </citation>
    <scope>NUCLEOTIDE SEQUENCE [LARGE SCALE GENOMIC DNA]</scope>
    <source>
        <strain evidence="15">Cailab_2021Rc</strain>
        <tissue evidence="15">Muscle</tissue>
    </source>
</reference>
<keyword evidence="6 11" id="KW-0694">RNA-binding</keyword>
<keyword evidence="3 11" id="KW-0489">Methyltransferase</keyword>
<keyword evidence="9" id="KW-0496">Mitochondrion</keyword>
<dbReference type="FunFam" id="3.40.50.150:FF:000109">
    <property type="entry name" value="rRNA adenine N(6)-methyltransferase"/>
    <property type="match status" value="1"/>
</dbReference>
<feature type="binding site" evidence="11">
    <location>
        <position position="61"/>
    </location>
    <ligand>
        <name>S-adenosyl-L-methionine</name>
        <dbReference type="ChEBI" id="CHEBI:59789"/>
    </ligand>
</feature>
<keyword evidence="16" id="KW-1185">Reference proteome</keyword>
<dbReference type="Gene3D" id="3.40.50.150">
    <property type="entry name" value="Vaccinia Virus protein VP39"/>
    <property type="match status" value="1"/>
</dbReference>
<dbReference type="SUPFAM" id="SSF53335">
    <property type="entry name" value="S-adenosyl-L-methionine-dependent methyltransferases"/>
    <property type="match status" value="1"/>
</dbReference>
<evidence type="ECO:0000256" key="6">
    <source>
        <dbReference type="ARBA" id="ARBA00022884"/>
    </source>
</evidence>
<dbReference type="PANTHER" id="PTHR11727">
    <property type="entry name" value="DIMETHYLADENOSINE TRANSFERASE"/>
    <property type="match status" value="1"/>
</dbReference>
<keyword evidence="5 11" id="KW-0949">S-adenosyl-L-methionine</keyword>
<feature type="region of interest" description="Disordered" evidence="13">
    <location>
        <begin position="331"/>
        <end position="353"/>
    </location>
</feature>
<feature type="binding site" evidence="11">
    <location>
        <position position="34"/>
    </location>
    <ligand>
        <name>S-adenosyl-L-methionine</name>
        <dbReference type="ChEBI" id="CHEBI:59789"/>
    </ligand>
</feature>
<comment type="similarity">
    <text evidence="11 12">Belongs to the class I-like SAM-binding methyltransferase superfamily. rRNA adenine N(6)-methyltransferase family.</text>
</comment>
<dbReference type="PROSITE" id="PS51689">
    <property type="entry name" value="SAM_RNA_A_N6_MT"/>
    <property type="match status" value="1"/>
</dbReference>
<dbReference type="Gene3D" id="1.10.8.100">
    <property type="entry name" value="Ribosomal RNA adenine dimethylase-like, domain 2"/>
    <property type="match status" value="1"/>
</dbReference>
<gene>
    <name evidence="15" type="ORF">AAG570_013475</name>
</gene>
<keyword evidence="2 12" id="KW-0698">rRNA processing</keyword>
<dbReference type="AlphaFoldDB" id="A0ABD0YC99"/>
<proteinExistence type="inferred from homology"/>
<dbReference type="GO" id="GO:0000179">
    <property type="term" value="F:rRNA (adenine-N6,N6-)-dimethyltransferase activity"/>
    <property type="evidence" value="ECO:0007669"/>
    <property type="project" value="UniProtKB-UniRule"/>
</dbReference>
<keyword evidence="7" id="KW-0809">Transit peptide</keyword>
<evidence type="ECO:0000256" key="13">
    <source>
        <dbReference type="SAM" id="MobiDB-lite"/>
    </source>
</evidence>
<dbReference type="EMBL" id="JBFDAA010000009">
    <property type="protein sequence ID" value="KAL1128941.1"/>
    <property type="molecule type" value="Genomic_DNA"/>
</dbReference>
<evidence type="ECO:0000259" key="14">
    <source>
        <dbReference type="SMART" id="SM00650"/>
    </source>
</evidence>
<dbReference type="Pfam" id="PF00398">
    <property type="entry name" value="RrnaAD"/>
    <property type="match status" value="1"/>
</dbReference>
<feature type="binding site" evidence="11">
    <location>
        <position position="36"/>
    </location>
    <ligand>
        <name>S-adenosyl-L-methionine</name>
        <dbReference type="ChEBI" id="CHEBI:59789"/>
    </ligand>
</feature>
<sequence>MNFAKSGVRLPPLPSIGDLLRLYRLRALKRLSQNFLLDSRVCDKIVKVAGPLEGGHVCEVGPGPGSITRSIIRKSPAKLLLVEKDPRFTPTLEMLQEASPFPVQLVQGDIMNFDMADVFDKDHVRPWSDRPPNVHLIGNLPFSVATPLIIRWIYAISERTSAWKYGRVKMTLTFQAEVAERVVSPIMTRSRCRLSVMCQNWCHVEYRFTIPGSVFVPKPDVDVGVVHFVPRLVPIIDLPFKIVEKVVRSLFCYRQKYILKSVGTLFPVALREKLALRCLEEAEVPTTARSFQLTLPEIGRICYAYTSILRDYPKLETYNHRLRSDVTLEDDPLIEREPPESEDDLYDTSSRAL</sequence>
<comment type="subcellular location">
    <subcellularLocation>
        <location evidence="1">Mitochondrion</location>
    </subcellularLocation>
</comment>
<evidence type="ECO:0000256" key="11">
    <source>
        <dbReference type="PROSITE-ProRule" id="PRU01026"/>
    </source>
</evidence>
<feature type="domain" description="Ribosomal RNA adenine methylase transferase N-terminal" evidence="14">
    <location>
        <begin position="41"/>
        <end position="232"/>
    </location>
</feature>
<feature type="binding site" evidence="11">
    <location>
        <position position="83"/>
    </location>
    <ligand>
        <name>S-adenosyl-L-methionine</name>
        <dbReference type="ChEBI" id="CHEBI:59789"/>
    </ligand>
</feature>
<name>A0ABD0YC99_9HEMI</name>
<accession>A0ABD0YC99</accession>
<evidence type="ECO:0000256" key="4">
    <source>
        <dbReference type="ARBA" id="ARBA00022679"/>
    </source>
</evidence>
<dbReference type="GO" id="GO:0005739">
    <property type="term" value="C:mitochondrion"/>
    <property type="evidence" value="ECO:0007669"/>
    <property type="project" value="UniProtKB-SubCell"/>
</dbReference>
<evidence type="ECO:0000256" key="3">
    <source>
        <dbReference type="ARBA" id="ARBA00022603"/>
    </source>
</evidence>
<evidence type="ECO:0000256" key="1">
    <source>
        <dbReference type="ARBA" id="ARBA00004173"/>
    </source>
</evidence>
<evidence type="ECO:0000256" key="8">
    <source>
        <dbReference type="ARBA" id="ARBA00023015"/>
    </source>
</evidence>
<keyword evidence="4 11" id="KW-0808">Transferase</keyword>
<evidence type="ECO:0000256" key="10">
    <source>
        <dbReference type="ARBA" id="ARBA00023163"/>
    </source>
</evidence>
<dbReference type="Proteomes" id="UP001558652">
    <property type="component" value="Unassembled WGS sequence"/>
</dbReference>
<organism evidence="15 16">
    <name type="scientific">Ranatra chinensis</name>
    <dbReference type="NCBI Taxonomy" id="642074"/>
    <lineage>
        <taxon>Eukaryota</taxon>
        <taxon>Metazoa</taxon>
        <taxon>Ecdysozoa</taxon>
        <taxon>Arthropoda</taxon>
        <taxon>Hexapoda</taxon>
        <taxon>Insecta</taxon>
        <taxon>Pterygota</taxon>
        <taxon>Neoptera</taxon>
        <taxon>Paraneoptera</taxon>
        <taxon>Hemiptera</taxon>
        <taxon>Heteroptera</taxon>
        <taxon>Panheteroptera</taxon>
        <taxon>Nepomorpha</taxon>
        <taxon>Nepidae</taxon>
        <taxon>Ranatrinae</taxon>
        <taxon>Ranatra</taxon>
    </lineage>
</organism>
<protein>
    <recommendedName>
        <fullName evidence="12">rRNA adenine N(6)-methyltransferase</fullName>
        <ecNumber evidence="12">2.1.1.-</ecNumber>
    </recommendedName>
</protein>
<evidence type="ECO:0000256" key="2">
    <source>
        <dbReference type="ARBA" id="ARBA00022552"/>
    </source>
</evidence>
<dbReference type="SMART" id="SM00650">
    <property type="entry name" value="rADc"/>
    <property type="match status" value="1"/>
</dbReference>
<evidence type="ECO:0000313" key="15">
    <source>
        <dbReference type="EMBL" id="KAL1128941.1"/>
    </source>
</evidence>
<evidence type="ECO:0000256" key="12">
    <source>
        <dbReference type="RuleBase" id="RU362106"/>
    </source>
</evidence>
<dbReference type="InterPro" id="IPR020598">
    <property type="entry name" value="rRNA_Ade_methylase_Trfase_N"/>
</dbReference>
<feature type="binding site" evidence="11">
    <location>
        <position position="109"/>
    </location>
    <ligand>
        <name>S-adenosyl-L-methionine</name>
        <dbReference type="ChEBI" id="CHEBI:59789"/>
    </ligand>
</feature>
<feature type="binding site" evidence="11">
    <location>
        <position position="139"/>
    </location>
    <ligand>
        <name>S-adenosyl-L-methionine</name>
        <dbReference type="ChEBI" id="CHEBI:59789"/>
    </ligand>
</feature>
<evidence type="ECO:0000256" key="5">
    <source>
        <dbReference type="ARBA" id="ARBA00022691"/>
    </source>
</evidence>
<keyword evidence="10" id="KW-0804">Transcription</keyword>
<keyword evidence="8" id="KW-0805">Transcription regulation</keyword>
<evidence type="ECO:0000313" key="16">
    <source>
        <dbReference type="Proteomes" id="UP001558652"/>
    </source>
</evidence>
<dbReference type="InterPro" id="IPR029063">
    <property type="entry name" value="SAM-dependent_MTases_sf"/>
</dbReference>
<dbReference type="EC" id="2.1.1.-" evidence="12"/>
<evidence type="ECO:0000256" key="9">
    <source>
        <dbReference type="ARBA" id="ARBA00023128"/>
    </source>
</evidence>
<dbReference type="InterPro" id="IPR023165">
    <property type="entry name" value="rRNA_Ade_diMease-like_C"/>
</dbReference>